<feature type="domain" description="N-acetyltransferase" evidence="1">
    <location>
        <begin position="1"/>
        <end position="132"/>
    </location>
</feature>
<accession>A0A4R7B1S3</accession>
<dbReference type="Gene3D" id="3.40.630.30">
    <property type="match status" value="1"/>
</dbReference>
<dbReference type="InterPro" id="IPR016181">
    <property type="entry name" value="Acyl_CoA_acyltransferase"/>
</dbReference>
<dbReference type="OrthoDB" id="5355033at2"/>
<dbReference type="EMBL" id="SNZP01000013">
    <property type="protein sequence ID" value="TDR73561.1"/>
    <property type="molecule type" value="Genomic_DNA"/>
</dbReference>
<dbReference type="CDD" id="cd04301">
    <property type="entry name" value="NAT_SF"/>
    <property type="match status" value="1"/>
</dbReference>
<sequence length="132" mass="15361">MRLRPYQPGEEPKLWDLYLRLGKTGQSRQQWLTRLQCSIPFVVEYDRQVIGYANLDNDGVIDHFFVRENWQGRGVGTLLMEKMHKQAANQRLSVLTALVCRESQSFFARWGFVLEPGQAVGADNAFMRKNLR</sequence>
<dbReference type="PANTHER" id="PTHR43451:SF1">
    <property type="entry name" value="ACETYLTRANSFERASE"/>
    <property type="match status" value="1"/>
</dbReference>
<name>A0A4R7B1S3_9NEIS</name>
<dbReference type="AlphaFoldDB" id="A0A4R7B1S3"/>
<reference evidence="2 3" key="1">
    <citation type="submission" date="2019-03" db="EMBL/GenBank/DDBJ databases">
        <title>Genomic Encyclopedia of Type Strains, Phase III (KMG-III): the genomes of soil and plant-associated and newly described type strains.</title>
        <authorList>
            <person name="Whitman W."/>
        </authorList>
    </citation>
    <scope>NUCLEOTIDE SEQUENCE [LARGE SCALE GENOMIC DNA]</scope>
    <source>
        <strain evidence="2 3">CECT 8976</strain>
    </source>
</reference>
<dbReference type="RefSeq" id="WP_133682793.1">
    <property type="nucleotide sequence ID" value="NZ_SNZP01000013.1"/>
</dbReference>
<dbReference type="Pfam" id="PF13673">
    <property type="entry name" value="Acetyltransf_10"/>
    <property type="match status" value="1"/>
</dbReference>
<dbReference type="Proteomes" id="UP000295611">
    <property type="component" value="Unassembled WGS sequence"/>
</dbReference>
<dbReference type="SUPFAM" id="SSF55729">
    <property type="entry name" value="Acyl-CoA N-acyltransferases (Nat)"/>
    <property type="match status" value="1"/>
</dbReference>
<protein>
    <submittedName>
        <fullName evidence="2">Putative acetyltransferase</fullName>
    </submittedName>
</protein>
<evidence type="ECO:0000313" key="2">
    <source>
        <dbReference type="EMBL" id="TDR73561.1"/>
    </source>
</evidence>
<evidence type="ECO:0000313" key="3">
    <source>
        <dbReference type="Proteomes" id="UP000295611"/>
    </source>
</evidence>
<proteinExistence type="predicted"/>
<dbReference type="InterPro" id="IPR000182">
    <property type="entry name" value="GNAT_dom"/>
</dbReference>
<organism evidence="2 3">
    <name type="scientific">Paludibacterium purpuratum</name>
    <dbReference type="NCBI Taxonomy" id="1144873"/>
    <lineage>
        <taxon>Bacteria</taxon>
        <taxon>Pseudomonadati</taxon>
        <taxon>Pseudomonadota</taxon>
        <taxon>Betaproteobacteria</taxon>
        <taxon>Neisseriales</taxon>
        <taxon>Chromobacteriaceae</taxon>
        <taxon>Paludibacterium</taxon>
    </lineage>
</organism>
<comment type="caution">
    <text evidence="2">The sequence shown here is derived from an EMBL/GenBank/DDBJ whole genome shotgun (WGS) entry which is preliminary data.</text>
</comment>
<keyword evidence="3" id="KW-1185">Reference proteome</keyword>
<evidence type="ECO:0000259" key="1">
    <source>
        <dbReference type="PROSITE" id="PS51186"/>
    </source>
</evidence>
<dbReference type="PANTHER" id="PTHR43451">
    <property type="entry name" value="ACETYLTRANSFERASE (GNAT) FAMILY PROTEIN"/>
    <property type="match status" value="1"/>
</dbReference>
<dbReference type="InterPro" id="IPR052564">
    <property type="entry name" value="N-acetyltrans/Recomb-assoc"/>
</dbReference>
<keyword evidence="2" id="KW-0808">Transferase</keyword>
<dbReference type="GO" id="GO:0016747">
    <property type="term" value="F:acyltransferase activity, transferring groups other than amino-acyl groups"/>
    <property type="evidence" value="ECO:0007669"/>
    <property type="project" value="InterPro"/>
</dbReference>
<dbReference type="PROSITE" id="PS51186">
    <property type="entry name" value="GNAT"/>
    <property type="match status" value="1"/>
</dbReference>
<gene>
    <name evidence="2" type="ORF">DFP86_11368</name>
</gene>